<organism evidence="2 3">
    <name type="scientific">Colletotrichum kahawae</name>
    <name type="common">Coffee berry disease fungus</name>
    <dbReference type="NCBI Taxonomy" id="34407"/>
    <lineage>
        <taxon>Eukaryota</taxon>
        <taxon>Fungi</taxon>
        <taxon>Dikarya</taxon>
        <taxon>Ascomycota</taxon>
        <taxon>Pezizomycotina</taxon>
        <taxon>Sordariomycetes</taxon>
        <taxon>Hypocreomycetidae</taxon>
        <taxon>Glomerellales</taxon>
        <taxon>Glomerellaceae</taxon>
        <taxon>Colletotrichum</taxon>
        <taxon>Colletotrichum gloeosporioides species complex</taxon>
    </lineage>
</organism>
<gene>
    <name evidence="2" type="ORF">CKAH01_05569</name>
</gene>
<feature type="region of interest" description="Disordered" evidence="1">
    <location>
        <begin position="373"/>
        <end position="419"/>
    </location>
</feature>
<reference evidence="2" key="1">
    <citation type="submission" date="2023-02" db="EMBL/GenBank/DDBJ databases">
        <title>Colletotrichum kahawae CIFC_Que2 genome sequencing and assembly.</title>
        <authorList>
            <person name="Baroncelli R."/>
        </authorList>
    </citation>
    <scope>NUCLEOTIDE SEQUENCE</scope>
    <source>
        <strain evidence="2">CIFC_Que2</strain>
    </source>
</reference>
<keyword evidence="3" id="KW-1185">Reference proteome</keyword>
<accession>A0AAD9YEG2</accession>
<evidence type="ECO:0000313" key="2">
    <source>
        <dbReference type="EMBL" id="KAK2758521.1"/>
    </source>
</evidence>
<evidence type="ECO:0000313" key="3">
    <source>
        <dbReference type="Proteomes" id="UP001281614"/>
    </source>
</evidence>
<feature type="compositionally biased region" description="Polar residues" evidence="1">
    <location>
        <begin position="522"/>
        <end position="540"/>
    </location>
</feature>
<comment type="caution">
    <text evidence="2">The sequence shown here is derived from an EMBL/GenBank/DDBJ whole genome shotgun (WGS) entry which is preliminary data.</text>
</comment>
<feature type="compositionally biased region" description="Low complexity" evidence="1">
    <location>
        <begin position="546"/>
        <end position="558"/>
    </location>
</feature>
<sequence length="633" mass="69469">MATTLEATTLESVATSSEGALLLRDLVKKEKILEKYPGFRTRDWKMDPDSYEMKSCGSESTAGDDAAYMLRIDSRASCFSGAIIHIRQSGMNQAWRLAATSGGLLSNENGTVFLITANHALSNQAYAILPPTTAALDCAAGSDDSSDGDDEPGIDSMALKTIDYTHTLVPLVQSSASLTEKKLSASTSHVEFDSSTLFPLFAVFPEERAPATSSIFAESPSMRSERSDRPALDYALIQLGSSLNISTVVSLPRRQKFIDSVPKRPERKAVFAVTASYRQIRGHLHEVPTFILHSRTGGSQEFWKATFEDEIREGDCGSWVFDARDGAVIGHIVATSPVTGLTLLVPMAQILDDVARRLGGLWVPTISLDQLRPTDPIVSNSSGGPLAFKSKEIESSTSTVQKKRVPQRKPAPQSHLEPPAEIAMTVTKRMQGIDWLDELKNLFLSRQYTFSEDQAEEMAQAVQDLLWKEPHSLAFQNPLKRNRGELPLPDDDSAYETLTAAFKPTNSQYTGSAHGLTFGEPTWTTVQMGSPTFQPNSPVQPASFARSQRSPRQYPQQYHMQNPQQYPEQYLAQHIPSSVLRPPPQNINNQWAMPSSLGVMQGTPVDSERTFAPVEAETGDKDEEAVGPLTEST</sequence>
<dbReference type="AlphaFoldDB" id="A0AAD9YEG2"/>
<proteinExistence type="predicted"/>
<feature type="region of interest" description="Disordered" evidence="1">
    <location>
        <begin position="578"/>
        <end position="633"/>
    </location>
</feature>
<dbReference type="Proteomes" id="UP001281614">
    <property type="component" value="Unassembled WGS sequence"/>
</dbReference>
<evidence type="ECO:0000256" key="1">
    <source>
        <dbReference type="SAM" id="MobiDB-lite"/>
    </source>
</evidence>
<feature type="region of interest" description="Disordered" evidence="1">
    <location>
        <begin position="522"/>
        <end position="560"/>
    </location>
</feature>
<dbReference type="EMBL" id="VYYT01000189">
    <property type="protein sequence ID" value="KAK2758521.1"/>
    <property type="molecule type" value="Genomic_DNA"/>
</dbReference>
<name>A0AAD9YEG2_COLKA</name>
<protein>
    <submittedName>
        <fullName evidence="2">Nicotinamide n-methyltransferase</fullName>
    </submittedName>
</protein>